<dbReference type="InterPro" id="IPR003593">
    <property type="entry name" value="AAA+_ATPase"/>
</dbReference>
<reference evidence="9" key="1">
    <citation type="journal article" date="2008" name="Nat. Genet.">
        <title>The Pristionchus pacificus genome provides a unique perspective on nematode lifestyle and parasitism.</title>
        <authorList>
            <person name="Dieterich C."/>
            <person name="Clifton S.W."/>
            <person name="Schuster L.N."/>
            <person name="Chinwalla A."/>
            <person name="Delehaunty K."/>
            <person name="Dinkelacker I."/>
            <person name="Fulton L."/>
            <person name="Fulton R."/>
            <person name="Godfrey J."/>
            <person name="Minx P."/>
            <person name="Mitreva M."/>
            <person name="Roeseler W."/>
            <person name="Tian H."/>
            <person name="Witte H."/>
            <person name="Yang S.P."/>
            <person name="Wilson R.K."/>
            <person name="Sommer R.J."/>
        </authorList>
    </citation>
    <scope>NUCLEOTIDE SEQUENCE [LARGE SCALE GENOMIC DNA]</scope>
    <source>
        <strain evidence="9">PS312</strain>
    </source>
</reference>
<comment type="subcellular location">
    <subcellularLocation>
        <location evidence="1">Membrane</location>
        <topology evidence="1">Multi-pass membrane protein</topology>
    </subcellularLocation>
</comment>
<dbReference type="PANTHER" id="PTHR43394">
    <property type="entry name" value="ATP-DEPENDENT PERMEASE MDL1, MITOCHONDRIAL"/>
    <property type="match status" value="1"/>
</dbReference>
<dbReference type="GO" id="GO:0016887">
    <property type="term" value="F:ATP hydrolysis activity"/>
    <property type="evidence" value="ECO:0007669"/>
    <property type="project" value="InterPro"/>
</dbReference>
<dbReference type="SMART" id="SM00382">
    <property type="entry name" value="AAA"/>
    <property type="match status" value="2"/>
</dbReference>
<protein>
    <submittedName>
        <fullName evidence="8">AAA protein</fullName>
    </submittedName>
</protein>
<dbReference type="PROSITE" id="PS50929">
    <property type="entry name" value="ABC_TM1F"/>
    <property type="match status" value="2"/>
</dbReference>
<dbReference type="FunFam" id="1.20.1560.10:FF:000458">
    <property type="entry name" value="Uncharacterized protein"/>
    <property type="match status" value="1"/>
</dbReference>
<proteinExistence type="inferred from homology"/>
<dbReference type="InterPro" id="IPR011527">
    <property type="entry name" value="ABC1_TM_dom"/>
</dbReference>
<dbReference type="FunFam" id="3.40.50.300:FF:001797">
    <property type="entry name" value="ABC transporter, putative"/>
    <property type="match status" value="1"/>
</dbReference>
<name>A0A2A6BXL5_PRIPA</name>
<comment type="similarity">
    <text evidence="2">Belongs to the ABC transporter superfamily. ABCB family. Multidrug resistance exporter (TC 3.A.1.201) subfamily.</text>
</comment>
<accession>A0A2A6BXL5</accession>
<dbReference type="OrthoDB" id="5850198at2759"/>
<accession>A0A8R1YBM7</accession>
<evidence type="ECO:0000313" key="8">
    <source>
        <dbReference type="EnsemblMetazoa" id="PPA09633.1"/>
    </source>
</evidence>
<dbReference type="GO" id="GO:0140359">
    <property type="term" value="F:ABC-type transporter activity"/>
    <property type="evidence" value="ECO:0007669"/>
    <property type="project" value="InterPro"/>
</dbReference>
<dbReference type="Pfam" id="PF00005">
    <property type="entry name" value="ABC_tran"/>
    <property type="match status" value="2"/>
</dbReference>
<keyword evidence="9" id="KW-1185">Reference proteome</keyword>
<evidence type="ECO:0000256" key="4">
    <source>
        <dbReference type="ARBA" id="ARBA00022741"/>
    </source>
</evidence>
<dbReference type="CDD" id="cd18577">
    <property type="entry name" value="ABC_6TM_Pgp_ABCB1_D1_like"/>
    <property type="match status" value="1"/>
</dbReference>
<dbReference type="InterPro" id="IPR027417">
    <property type="entry name" value="P-loop_NTPase"/>
</dbReference>
<evidence type="ECO:0000256" key="2">
    <source>
        <dbReference type="ARBA" id="ARBA00007577"/>
    </source>
</evidence>
<dbReference type="GO" id="GO:0016020">
    <property type="term" value="C:membrane"/>
    <property type="evidence" value="ECO:0000318"/>
    <property type="project" value="GO_Central"/>
</dbReference>
<dbReference type="GO" id="GO:0005524">
    <property type="term" value="F:ATP binding"/>
    <property type="evidence" value="ECO:0007669"/>
    <property type="project" value="UniProtKB-KW"/>
</dbReference>
<reference evidence="8" key="2">
    <citation type="submission" date="2022-06" db="UniProtKB">
        <authorList>
            <consortium name="EnsemblMetazoa"/>
        </authorList>
    </citation>
    <scope>IDENTIFICATION</scope>
    <source>
        <strain evidence="8">PS312</strain>
    </source>
</reference>
<dbReference type="SUPFAM" id="SSF90123">
    <property type="entry name" value="ABC transporter transmembrane region"/>
    <property type="match status" value="2"/>
</dbReference>
<dbReference type="InterPro" id="IPR039421">
    <property type="entry name" value="Type_1_exporter"/>
</dbReference>
<dbReference type="GO" id="GO:0042626">
    <property type="term" value="F:ATPase-coupled transmembrane transporter activity"/>
    <property type="evidence" value="ECO:0000318"/>
    <property type="project" value="GO_Central"/>
</dbReference>
<keyword evidence="4" id="KW-0547">Nucleotide-binding</keyword>
<dbReference type="Gene3D" id="3.40.50.300">
    <property type="entry name" value="P-loop containing nucleotide triphosphate hydrolases"/>
    <property type="match status" value="2"/>
</dbReference>
<dbReference type="CDD" id="cd03249">
    <property type="entry name" value="ABC_MTABC3_MDL1_MDL2"/>
    <property type="match status" value="1"/>
</dbReference>
<evidence type="ECO:0000256" key="5">
    <source>
        <dbReference type="ARBA" id="ARBA00022840"/>
    </source>
</evidence>
<dbReference type="EnsemblMetazoa" id="PPA09633.1">
    <property type="protein sequence ID" value="PPA09633.1"/>
    <property type="gene ID" value="WBGene00099187"/>
</dbReference>
<keyword evidence="5" id="KW-0067">ATP-binding</keyword>
<dbReference type="FunFam" id="3.40.50.300:FF:002283">
    <property type="entry name" value="p-GlycoProtein related"/>
    <property type="match status" value="1"/>
</dbReference>
<dbReference type="Pfam" id="PF00664">
    <property type="entry name" value="ABC_membrane"/>
    <property type="match status" value="2"/>
</dbReference>
<organism evidence="8 9">
    <name type="scientific">Pristionchus pacificus</name>
    <name type="common">Parasitic nematode worm</name>
    <dbReference type="NCBI Taxonomy" id="54126"/>
    <lineage>
        <taxon>Eukaryota</taxon>
        <taxon>Metazoa</taxon>
        <taxon>Ecdysozoa</taxon>
        <taxon>Nematoda</taxon>
        <taxon>Chromadorea</taxon>
        <taxon>Rhabditida</taxon>
        <taxon>Rhabditina</taxon>
        <taxon>Diplogasteromorpha</taxon>
        <taxon>Diplogasteroidea</taxon>
        <taxon>Neodiplogasteridae</taxon>
        <taxon>Pristionchus</taxon>
    </lineage>
</organism>
<dbReference type="InterPro" id="IPR003439">
    <property type="entry name" value="ABC_transporter-like_ATP-bd"/>
</dbReference>
<gene>
    <name evidence="8" type="primary">WBGene00099187</name>
</gene>
<dbReference type="GO" id="GO:0055085">
    <property type="term" value="P:transmembrane transport"/>
    <property type="evidence" value="ECO:0000318"/>
    <property type="project" value="GO_Central"/>
</dbReference>
<dbReference type="AlphaFoldDB" id="A0A2A6BXL5"/>
<keyword evidence="3" id="KW-0812">Transmembrane</keyword>
<dbReference type="Gene3D" id="1.20.1560.10">
    <property type="entry name" value="ABC transporter type 1, transmembrane domain"/>
    <property type="match status" value="2"/>
</dbReference>
<dbReference type="PROSITE" id="PS00211">
    <property type="entry name" value="ABC_TRANSPORTER_1"/>
    <property type="match status" value="2"/>
</dbReference>
<sequence>MPSSDCTDESLRKPTFWNQFRSILFCRGNVIESEAEEKPCSVRDLFRFASQMDTILISIGLLCSAITGALMPTVSVLSGLVANVYLMSGNQVVGNDEVLNHVLYLISSYAFCAILQFILSFVQSHSLLMGTSRIENRLRREFITAVLRQDSEWLAKHTSGDLNSLLSENIDRIRDGLGEKISLVVRGISQFGCAIIISFVYNWKMTLVLVIIGPLCAVILGLMERVAANPMKSAMENTTKVTSLLEEVVMNVKTVQACNGEKDMVERYTKWMSLSRKPSVTVSFINGFFEGFFFFIFYLITVFGFFVGVKDSHTPEGFEPGTVIVCANCVLMAAYFVGILGPHMMALLKSRIAAACIYKIIDRKTLHDDSPFVDENTQEKLKGDIKFDNVHFTYSSRNTPILNGLSFNASSGMSIALVGHSGCGKSTSVGLLTRQYGVTNGQILVDGRNIETIDPKSLRQNIGIVMQEPCLFNCTIRENILLGRKWHGEGSEEDRIRKVLKISHAEIFVKKLEKGLDTIIGDGGISLSGGQKQRIAIARALFTDPPILILDEATSALDVESERLVQSALNDASEGRTTITIAHRLSTLKNVDRIFVIDKGIVVQNGTHEDLIKEEGIYSSLAKTQSLDGKDSVSLTNSEEPENEEDFEICLPGLDRYSPCYRNSAFSIHSEFSRKSFRIAQNELIKETKSPQSSSTFFRLYTHGHYVKILCALLFSIPRGFEIPLFVLQFKFLYAALSAPSDDYSMELFRVCSLAFFTGVFIWICLTFSSLFAGLSSESVIARIKSRILNKVLHQDAAFFDHPETSNATIISDMNRHSANLIAGLDNRMVLFVYCSSSLISCAVIALVYDWELGLIGVASSIVFIFLICILFVVMTRETEKQSQQDKTAEFAIEILEQTRTIQLMVAEYYFEKRYENSQAIMYPMMRKISLLQSTIYALSQAGVYFVAFSGMLAGAYYVYAGKVSSENMYTVAFAIEFCGWSITFIYPSFPDLIKANAAARILYRYYDLPINAEYIFGQTKKPELTGSFAVQNVTFSYPRRPQNKVAKNLCISANAGQSIALVGPSGCGKSTLISLFERLYSQQSGTIKMDGIDHRDINLHHLRNEVALVGQEPVLFEGTISDNILLGTEGKSIVDVRQACKIANATNFIEELPLGYESEVGEKGRLLSGGQKQRIAIARALVRQPKLLLLDEATSALDAESEKVVQDALSLASCGRTSIYIAHRLASIKNVDRIFFIEDGGVVESGTHEELISKNGKYAEFVKAQSLTN</sequence>
<dbReference type="InterPro" id="IPR036640">
    <property type="entry name" value="ABC1_TM_sf"/>
</dbReference>
<dbReference type="Proteomes" id="UP000005239">
    <property type="component" value="Unassembled WGS sequence"/>
</dbReference>
<dbReference type="PROSITE" id="PS50893">
    <property type="entry name" value="ABC_TRANSPORTER_2"/>
    <property type="match status" value="2"/>
</dbReference>
<evidence type="ECO:0000256" key="1">
    <source>
        <dbReference type="ARBA" id="ARBA00004141"/>
    </source>
</evidence>
<evidence type="ECO:0000313" key="9">
    <source>
        <dbReference type="Proteomes" id="UP000005239"/>
    </source>
</evidence>
<dbReference type="PANTHER" id="PTHR43394:SF27">
    <property type="entry name" value="ATP-DEPENDENT TRANSLOCASE ABCB1-LIKE"/>
    <property type="match status" value="1"/>
</dbReference>
<evidence type="ECO:0000256" key="7">
    <source>
        <dbReference type="ARBA" id="ARBA00023136"/>
    </source>
</evidence>
<dbReference type="SUPFAM" id="SSF52540">
    <property type="entry name" value="P-loop containing nucleoside triphosphate hydrolases"/>
    <property type="match status" value="2"/>
</dbReference>
<evidence type="ECO:0000256" key="3">
    <source>
        <dbReference type="ARBA" id="ARBA00022692"/>
    </source>
</evidence>
<keyword evidence="6" id="KW-1133">Transmembrane helix</keyword>
<evidence type="ECO:0000256" key="6">
    <source>
        <dbReference type="ARBA" id="ARBA00022989"/>
    </source>
</evidence>
<dbReference type="InterPro" id="IPR017871">
    <property type="entry name" value="ABC_transporter-like_CS"/>
</dbReference>
<keyword evidence="7" id="KW-0472">Membrane</keyword>